<feature type="transmembrane region" description="Helical" evidence="8">
    <location>
        <begin position="87"/>
        <end position="106"/>
    </location>
</feature>
<dbReference type="PANTHER" id="PTHR16119">
    <property type="entry name" value="TRANSMEMBRANE PROTEIN 144"/>
    <property type="match status" value="1"/>
</dbReference>
<evidence type="ECO:0000313" key="9">
    <source>
        <dbReference type="EMBL" id="AKP67368.1"/>
    </source>
</evidence>
<proteinExistence type="inferred from homology"/>
<dbReference type="Proteomes" id="UP000036106">
    <property type="component" value="Chromosome"/>
</dbReference>
<evidence type="ECO:0000256" key="6">
    <source>
        <dbReference type="ARBA" id="ARBA00022989"/>
    </source>
</evidence>
<feature type="transmembrane region" description="Helical" evidence="8">
    <location>
        <begin position="208"/>
        <end position="228"/>
    </location>
</feature>
<dbReference type="EMBL" id="CP012034">
    <property type="protein sequence ID" value="AKP67368.1"/>
    <property type="molecule type" value="Genomic_DNA"/>
</dbReference>
<gene>
    <name evidence="9" type="ORF">ABM34_07335</name>
</gene>
<dbReference type="InterPro" id="IPR010651">
    <property type="entry name" value="Sugar_transport"/>
</dbReference>
<evidence type="ECO:0000256" key="3">
    <source>
        <dbReference type="ARBA" id="ARBA00022448"/>
    </source>
</evidence>
<dbReference type="GO" id="GO:0005886">
    <property type="term" value="C:plasma membrane"/>
    <property type="evidence" value="ECO:0007669"/>
    <property type="project" value="UniProtKB-SubCell"/>
</dbReference>
<keyword evidence="4 9" id="KW-0762">Sugar transport</keyword>
<feature type="transmembrane region" description="Helical" evidence="8">
    <location>
        <begin position="36"/>
        <end position="67"/>
    </location>
</feature>
<reference evidence="10" key="1">
    <citation type="submission" date="2015-07" db="EMBL/GenBank/DDBJ databases">
        <title>Lactobacillus ginsenosidimutans/EMML 3141/ whole genome sequencing.</title>
        <authorList>
            <person name="Kim M.K."/>
            <person name="Im W.-T."/>
            <person name="Srinivasan S."/>
            <person name="Lee J.-J."/>
        </authorList>
    </citation>
    <scope>NUCLEOTIDE SEQUENCE [LARGE SCALE GENOMIC DNA]</scope>
    <source>
        <strain evidence="10">EMML 3041</strain>
    </source>
</reference>
<feature type="transmembrane region" description="Helical" evidence="8">
    <location>
        <begin position="234"/>
        <end position="256"/>
    </location>
</feature>
<dbReference type="STRING" id="1007676.ABM34_07335"/>
<keyword evidence="10" id="KW-1185">Reference proteome</keyword>
<sequence length="285" mass="29751">MGVLLALIPAFGWGIQPLIASKVGGSPSNQIFGTGLGSAIIGLIIYSMYGSVSGINFWISFGAGFLWSLGQVGQYISYTQIGVTRTMPITTGLQVVGTSLIGVIIFGEWTGVTAKLIGLLAIILVVIGVTFTAVQEKQQGASAKGSMTRALAVLVPTTIGYWAYGALPKAVDASGIHLFFPEMLGIFVGAIIFNLVTTKGKSFVQKESWMNGLIGIDFGISSLAYLFAAQAAGVATAFVITQLNVVVATLGGLYILHEVKTPKELTYTLSGLALIVVGSVMTAFI</sequence>
<keyword evidence="5 8" id="KW-0812">Transmembrane</keyword>
<feature type="transmembrane region" description="Helical" evidence="8">
    <location>
        <begin position="112"/>
        <end position="134"/>
    </location>
</feature>
<feature type="transmembrane region" description="Helical" evidence="8">
    <location>
        <begin position="265"/>
        <end position="284"/>
    </location>
</feature>
<keyword evidence="7 8" id="KW-0472">Membrane</keyword>
<dbReference type="GO" id="GO:0015144">
    <property type="term" value="F:carbohydrate transmembrane transporter activity"/>
    <property type="evidence" value="ECO:0007669"/>
    <property type="project" value="InterPro"/>
</dbReference>
<dbReference type="PANTHER" id="PTHR16119:SF17">
    <property type="entry name" value="TRANSMEMBRANE PROTEIN 144"/>
    <property type="match status" value="1"/>
</dbReference>
<evidence type="ECO:0000313" key="10">
    <source>
        <dbReference type="Proteomes" id="UP000036106"/>
    </source>
</evidence>
<feature type="transmembrane region" description="Helical" evidence="8">
    <location>
        <begin position="146"/>
        <end position="164"/>
    </location>
</feature>
<dbReference type="RefSeq" id="WP_048704638.1">
    <property type="nucleotide sequence ID" value="NZ_CP012034.1"/>
</dbReference>
<dbReference type="AlphaFoldDB" id="A0A0H4QKX6"/>
<accession>A0A0H4QKX6</accession>
<keyword evidence="3" id="KW-0813">Transport</keyword>
<evidence type="ECO:0000256" key="8">
    <source>
        <dbReference type="SAM" id="Phobius"/>
    </source>
</evidence>
<evidence type="ECO:0000256" key="7">
    <source>
        <dbReference type="ARBA" id="ARBA00023136"/>
    </source>
</evidence>
<evidence type="ECO:0000256" key="1">
    <source>
        <dbReference type="ARBA" id="ARBA00004651"/>
    </source>
</evidence>
<dbReference type="Pfam" id="PF06800">
    <property type="entry name" value="Sugar_transport"/>
    <property type="match status" value="1"/>
</dbReference>
<feature type="transmembrane region" description="Helical" evidence="8">
    <location>
        <begin position="176"/>
        <end position="196"/>
    </location>
</feature>
<dbReference type="SUPFAM" id="SSF103481">
    <property type="entry name" value="Multidrug resistance efflux transporter EmrE"/>
    <property type="match status" value="2"/>
</dbReference>
<evidence type="ECO:0000256" key="2">
    <source>
        <dbReference type="ARBA" id="ARBA00006117"/>
    </source>
</evidence>
<evidence type="ECO:0000256" key="5">
    <source>
        <dbReference type="ARBA" id="ARBA00022692"/>
    </source>
</evidence>
<evidence type="ECO:0000256" key="4">
    <source>
        <dbReference type="ARBA" id="ARBA00022597"/>
    </source>
</evidence>
<protein>
    <submittedName>
        <fullName evidence="9">Sugar transporter</fullName>
    </submittedName>
</protein>
<comment type="similarity">
    <text evidence="2">Belongs to the GRP transporter (TC 2.A.7.5) family.</text>
</comment>
<dbReference type="KEGG" id="lgn:ABM34_07335"/>
<dbReference type="InterPro" id="IPR037185">
    <property type="entry name" value="EmrE-like"/>
</dbReference>
<keyword evidence="6 8" id="KW-1133">Transmembrane helix</keyword>
<dbReference type="PATRIC" id="fig|1007676.4.peg.1472"/>
<comment type="subcellular location">
    <subcellularLocation>
        <location evidence="1">Cell membrane</location>
        <topology evidence="1">Multi-pass membrane protein</topology>
    </subcellularLocation>
</comment>
<dbReference type="OrthoDB" id="1452595at2"/>
<organism evidence="9 10">
    <name type="scientific">Companilactobacillus ginsenosidimutans</name>
    <dbReference type="NCBI Taxonomy" id="1007676"/>
    <lineage>
        <taxon>Bacteria</taxon>
        <taxon>Bacillati</taxon>
        <taxon>Bacillota</taxon>
        <taxon>Bacilli</taxon>
        <taxon>Lactobacillales</taxon>
        <taxon>Lactobacillaceae</taxon>
        <taxon>Companilactobacillus</taxon>
    </lineage>
</organism>
<name>A0A0H4QKX6_9LACO</name>
<dbReference type="CDD" id="cd23110">
    <property type="entry name" value="GRP"/>
    <property type="match status" value="1"/>
</dbReference>